<comment type="caution">
    <text evidence="1">The sequence shown here is derived from an EMBL/GenBank/DDBJ whole genome shotgun (WGS) entry which is preliminary data.</text>
</comment>
<accession>A0ABP7LCA6</accession>
<reference evidence="2" key="1">
    <citation type="journal article" date="2019" name="Int. J. Syst. Evol. Microbiol.">
        <title>The Global Catalogue of Microorganisms (GCM) 10K type strain sequencing project: providing services to taxonomists for standard genome sequencing and annotation.</title>
        <authorList>
            <consortium name="The Broad Institute Genomics Platform"/>
            <consortium name="The Broad Institute Genome Sequencing Center for Infectious Disease"/>
            <person name="Wu L."/>
            <person name="Ma J."/>
        </authorList>
    </citation>
    <scope>NUCLEOTIDE SEQUENCE [LARGE SCALE GENOMIC DNA]</scope>
    <source>
        <strain evidence="2">JCM 17543</strain>
    </source>
</reference>
<protein>
    <submittedName>
        <fullName evidence="1">Uncharacterized protein</fullName>
    </submittedName>
</protein>
<organism evidence="1 2">
    <name type="scientific">Sphingomonas limnosediminicola</name>
    <dbReference type="NCBI Taxonomy" id="940133"/>
    <lineage>
        <taxon>Bacteria</taxon>
        <taxon>Pseudomonadati</taxon>
        <taxon>Pseudomonadota</taxon>
        <taxon>Alphaproteobacteria</taxon>
        <taxon>Sphingomonadales</taxon>
        <taxon>Sphingomonadaceae</taxon>
        <taxon>Sphingomonas</taxon>
    </lineage>
</organism>
<dbReference type="RefSeq" id="WP_344699042.1">
    <property type="nucleotide sequence ID" value="NZ_BAABBM010000001.1"/>
</dbReference>
<evidence type="ECO:0000313" key="2">
    <source>
        <dbReference type="Proteomes" id="UP001500827"/>
    </source>
</evidence>
<keyword evidence="2" id="KW-1185">Reference proteome</keyword>
<dbReference type="EMBL" id="BAABBM010000001">
    <property type="protein sequence ID" value="GAA3896873.1"/>
    <property type="molecule type" value="Genomic_DNA"/>
</dbReference>
<name>A0ABP7LCA6_9SPHN</name>
<evidence type="ECO:0000313" key="1">
    <source>
        <dbReference type="EMBL" id="GAA3896873.1"/>
    </source>
</evidence>
<dbReference type="Proteomes" id="UP001500827">
    <property type="component" value="Unassembled WGS sequence"/>
</dbReference>
<gene>
    <name evidence="1" type="ORF">GCM10022276_14810</name>
</gene>
<sequence>MRKHQIENAAYEVATQVRAVEDSIDTTLSEIAELQSRLIRASSIAHAGYGTANPALVELSTALSSMVAARGAIAACHAELADAKGKVPGLRTVGFGDEDCPQTARANLRVVA</sequence>
<proteinExistence type="predicted"/>